<accession>A0A3N4LZ49</accession>
<keyword evidence="5" id="KW-1185">Reference proteome</keyword>
<name>A0A3N4LZ49_9PEZI</name>
<dbReference type="Pfam" id="PF13359">
    <property type="entry name" value="DDE_Tnp_4"/>
    <property type="match status" value="1"/>
</dbReference>
<dbReference type="Proteomes" id="UP000267821">
    <property type="component" value="Unassembled WGS sequence"/>
</dbReference>
<keyword evidence="2" id="KW-0479">Metal-binding</keyword>
<feature type="domain" description="DDE Tnp4" evidence="3">
    <location>
        <begin position="81"/>
        <end position="165"/>
    </location>
</feature>
<dbReference type="GO" id="GO:0046872">
    <property type="term" value="F:metal ion binding"/>
    <property type="evidence" value="ECO:0007669"/>
    <property type="project" value="UniProtKB-KW"/>
</dbReference>
<evidence type="ECO:0000259" key="3">
    <source>
        <dbReference type="Pfam" id="PF13359"/>
    </source>
</evidence>
<evidence type="ECO:0000256" key="2">
    <source>
        <dbReference type="ARBA" id="ARBA00022723"/>
    </source>
</evidence>
<protein>
    <recommendedName>
        <fullName evidence="3">DDE Tnp4 domain-containing protein</fullName>
    </recommendedName>
</protein>
<sequence length="168" mass="19725">MLLNRLAYPNRYADQALKFGWRPEWISEITNHLLDYIVQKWKYLLEFDTHRLTREKLLEYAQVIHRKNDCPFTTCWGFIDDGTNRGIARPVQFQRTCYNGWKREHCLKYHAVVTPDELVSHLFGPVEGRGNNAHLWSESGLQHYLEEHSFVPDGTALQIYGDPAYGVT</sequence>
<dbReference type="InterPro" id="IPR027806">
    <property type="entry name" value="HARBI1_dom"/>
</dbReference>
<evidence type="ECO:0000313" key="5">
    <source>
        <dbReference type="Proteomes" id="UP000267821"/>
    </source>
</evidence>
<dbReference type="InParanoid" id="A0A3N4LZ49"/>
<proteinExistence type="predicted"/>
<evidence type="ECO:0000256" key="1">
    <source>
        <dbReference type="ARBA" id="ARBA00001968"/>
    </source>
</evidence>
<reference evidence="4 5" key="1">
    <citation type="journal article" date="2018" name="Nat. Ecol. Evol.">
        <title>Pezizomycetes genomes reveal the molecular basis of ectomycorrhizal truffle lifestyle.</title>
        <authorList>
            <person name="Murat C."/>
            <person name="Payen T."/>
            <person name="Noel B."/>
            <person name="Kuo A."/>
            <person name="Morin E."/>
            <person name="Chen J."/>
            <person name="Kohler A."/>
            <person name="Krizsan K."/>
            <person name="Balestrini R."/>
            <person name="Da Silva C."/>
            <person name="Montanini B."/>
            <person name="Hainaut M."/>
            <person name="Levati E."/>
            <person name="Barry K.W."/>
            <person name="Belfiori B."/>
            <person name="Cichocki N."/>
            <person name="Clum A."/>
            <person name="Dockter R.B."/>
            <person name="Fauchery L."/>
            <person name="Guy J."/>
            <person name="Iotti M."/>
            <person name="Le Tacon F."/>
            <person name="Lindquist E.A."/>
            <person name="Lipzen A."/>
            <person name="Malagnac F."/>
            <person name="Mello A."/>
            <person name="Molinier V."/>
            <person name="Miyauchi S."/>
            <person name="Poulain J."/>
            <person name="Riccioni C."/>
            <person name="Rubini A."/>
            <person name="Sitrit Y."/>
            <person name="Splivallo R."/>
            <person name="Traeger S."/>
            <person name="Wang M."/>
            <person name="Zifcakova L."/>
            <person name="Wipf D."/>
            <person name="Zambonelli A."/>
            <person name="Paolocci F."/>
            <person name="Nowrousian M."/>
            <person name="Ottonello S."/>
            <person name="Baldrian P."/>
            <person name="Spatafora J.W."/>
            <person name="Henrissat B."/>
            <person name="Nagy L.G."/>
            <person name="Aury J.M."/>
            <person name="Wincker P."/>
            <person name="Grigoriev I.V."/>
            <person name="Bonfante P."/>
            <person name="Martin F.M."/>
        </authorList>
    </citation>
    <scope>NUCLEOTIDE SEQUENCE [LARGE SCALE GENOMIC DNA]</scope>
    <source>
        <strain evidence="4 5">ATCC MYA-4762</strain>
    </source>
</reference>
<dbReference type="AlphaFoldDB" id="A0A3N4LZ49"/>
<dbReference type="OrthoDB" id="5401177at2759"/>
<dbReference type="EMBL" id="ML121534">
    <property type="protein sequence ID" value="RPB26412.1"/>
    <property type="molecule type" value="Genomic_DNA"/>
</dbReference>
<gene>
    <name evidence="4" type="ORF">L211DRAFT_856210</name>
</gene>
<evidence type="ECO:0000313" key="4">
    <source>
        <dbReference type="EMBL" id="RPB26412.1"/>
    </source>
</evidence>
<comment type="cofactor">
    <cofactor evidence="1">
        <name>a divalent metal cation</name>
        <dbReference type="ChEBI" id="CHEBI:60240"/>
    </cofactor>
</comment>
<organism evidence="4 5">
    <name type="scientific">Terfezia boudieri ATCC MYA-4762</name>
    <dbReference type="NCBI Taxonomy" id="1051890"/>
    <lineage>
        <taxon>Eukaryota</taxon>
        <taxon>Fungi</taxon>
        <taxon>Dikarya</taxon>
        <taxon>Ascomycota</taxon>
        <taxon>Pezizomycotina</taxon>
        <taxon>Pezizomycetes</taxon>
        <taxon>Pezizales</taxon>
        <taxon>Pezizaceae</taxon>
        <taxon>Terfezia</taxon>
    </lineage>
</organism>
<dbReference type="STRING" id="1051890.A0A3N4LZ49"/>